<dbReference type="Proteomes" id="UP001221142">
    <property type="component" value="Unassembled WGS sequence"/>
</dbReference>
<feature type="compositionally biased region" description="Polar residues" evidence="1">
    <location>
        <begin position="267"/>
        <end position="276"/>
    </location>
</feature>
<feature type="compositionally biased region" description="Low complexity" evidence="1">
    <location>
        <begin position="329"/>
        <end position="344"/>
    </location>
</feature>
<feature type="transmembrane region" description="Helical" evidence="2">
    <location>
        <begin position="102"/>
        <end position="129"/>
    </location>
</feature>
<feature type="compositionally biased region" description="Basic and acidic residues" evidence="1">
    <location>
        <begin position="189"/>
        <end position="206"/>
    </location>
</feature>
<evidence type="ECO:0000256" key="2">
    <source>
        <dbReference type="SAM" id="Phobius"/>
    </source>
</evidence>
<feature type="region of interest" description="Disordered" evidence="1">
    <location>
        <begin position="156"/>
        <end position="224"/>
    </location>
</feature>
<dbReference type="EMBL" id="JARKIF010000019">
    <property type="protein sequence ID" value="KAJ7618439.1"/>
    <property type="molecule type" value="Genomic_DNA"/>
</dbReference>
<feature type="compositionally biased region" description="Basic and acidic residues" evidence="1">
    <location>
        <begin position="413"/>
        <end position="422"/>
    </location>
</feature>
<feature type="compositionally biased region" description="Low complexity" evidence="1">
    <location>
        <begin position="361"/>
        <end position="387"/>
    </location>
</feature>
<dbReference type="AlphaFoldDB" id="A0AAD7FDZ7"/>
<accession>A0AAD7FDZ7</accession>
<feature type="transmembrane region" description="Helical" evidence="2">
    <location>
        <begin position="42"/>
        <end position="63"/>
    </location>
</feature>
<keyword evidence="2" id="KW-0812">Transmembrane</keyword>
<organism evidence="3 4">
    <name type="scientific">Roridomyces roridus</name>
    <dbReference type="NCBI Taxonomy" id="1738132"/>
    <lineage>
        <taxon>Eukaryota</taxon>
        <taxon>Fungi</taxon>
        <taxon>Dikarya</taxon>
        <taxon>Basidiomycota</taxon>
        <taxon>Agaricomycotina</taxon>
        <taxon>Agaricomycetes</taxon>
        <taxon>Agaricomycetidae</taxon>
        <taxon>Agaricales</taxon>
        <taxon>Marasmiineae</taxon>
        <taxon>Mycenaceae</taxon>
        <taxon>Roridomyces</taxon>
    </lineage>
</organism>
<keyword evidence="4" id="KW-1185">Reference proteome</keyword>
<feature type="compositionally biased region" description="Pro residues" evidence="1">
    <location>
        <begin position="173"/>
        <end position="186"/>
    </location>
</feature>
<keyword evidence="2" id="KW-0472">Membrane</keyword>
<proteinExistence type="predicted"/>
<evidence type="ECO:0000256" key="1">
    <source>
        <dbReference type="SAM" id="MobiDB-lite"/>
    </source>
</evidence>
<name>A0AAD7FDZ7_9AGAR</name>
<feature type="compositionally biased region" description="Polar residues" evidence="1">
    <location>
        <begin position="388"/>
        <end position="400"/>
    </location>
</feature>
<comment type="caution">
    <text evidence="3">The sequence shown here is derived from an EMBL/GenBank/DDBJ whole genome shotgun (WGS) entry which is preliminary data.</text>
</comment>
<feature type="region of interest" description="Disordered" evidence="1">
    <location>
        <begin position="241"/>
        <end position="435"/>
    </location>
</feature>
<gene>
    <name evidence="3" type="ORF">FB45DRAFT_931660</name>
</gene>
<sequence>MDPREPDLTLLSEKGSYRLFPPLTPEINNGDVKAGNILQQRLFFSSYASLMNFFSSLLVFFTLCARTSGMSVPGPSEEHLAWRLSVKEAKSLWRRAPQAKNLLTITLIVGIVGATALVAALILGILLLVRRRRDRRQKRVSNPAFANRRIRLPESTVPTVSESSPHFKEQPFPATPESPRRPPPADPLQLDRVEPLADTKPAERQFKVSRKQPPTPLPTELGRDVADSAWFSDSASDIRRLEGTITRKSPRSQPIPVTESLPVTPADTVSSPSQTRGSRRTPSESKSRGTLSKSSVDRTLPHSTTRGHRANDSGVQPPSPVRDPDELVSRSPPLTPLPRTSTRPKLVLPPEPVPAHTRDVPTTTSLLLQTPPLGVSSRFSVSPVSNSFGSRINSPGSPSSTKRHTRLFGSFSGRDRTRRGEGKVPGVPDVPTDVR</sequence>
<protein>
    <recommendedName>
        <fullName evidence="5">Transmembrane protein</fullName>
    </recommendedName>
</protein>
<evidence type="ECO:0008006" key="5">
    <source>
        <dbReference type="Google" id="ProtNLM"/>
    </source>
</evidence>
<evidence type="ECO:0000313" key="4">
    <source>
        <dbReference type="Proteomes" id="UP001221142"/>
    </source>
</evidence>
<keyword evidence="2" id="KW-1133">Transmembrane helix</keyword>
<evidence type="ECO:0000313" key="3">
    <source>
        <dbReference type="EMBL" id="KAJ7618439.1"/>
    </source>
</evidence>
<reference evidence="3" key="1">
    <citation type="submission" date="2023-03" db="EMBL/GenBank/DDBJ databases">
        <title>Massive genome expansion in bonnet fungi (Mycena s.s.) driven by repeated elements and novel gene families across ecological guilds.</title>
        <authorList>
            <consortium name="Lawrence Berkeley National Laboratory"/>
            <person name="Harder C.B."/>
            <person name="Miyauchi S."/>
            <person name="Viragh M."/>
            <person name="Kuo A."/>
            <person name="Thoen E."/>
            <person name="Andreopoulos B."/>
            <person name="Lu D."/>
            <person name="Skrede I."/>
            <person name="Drula E."/>
            <person name="Henrissat B."/>
            <person name="Morin E."/>
            <person name="Kohler A."/>
            <person name="Barry K."/>
            <person name="LaButti K."/>
            <person name="Morin E."/>
            <person name="Salamov A."/>
            <person name="Lipzen A."/>
            <person name="Mereny Z."/>
            <person name="Hegedus B."/>
            <person name="Baldrian P."/>
            <person name="Stursova M."/>
            <person name="Weitz H."/>
            <person name="Taylor A."/>
            <person name="Grigoriev I.V."/>
            <person name="Nagy L.G."/>
            <person name="Martin F."/>
            <person name="Kauserud H."/>
        </authorList>
    </citation>
    <scope>NUCLEOTIDE SEQUENCE</scope>
    <source>
        <strain evidence="3">9284</strain>
    </source>
</reference>